<dbReference type="AlphaFoldDB" id="A0A1F5CBF9"/>
<evidence type="ECO:0008006" key="3">
    <source>
        <dbReference type="Google" id="ProtNLM"/>
    </source>
</evidence>
<organism evidence="1 2">
    <name type="scientific">Candidatus Azambacteria bacterium RIFCSPLOWO2_02_FULL_44_14</name>
    <dbReference type="NCBI Taxonomy" id="1797306"/>
    <lineage>
        <taxon>Bacteria</taxon>
        <taxon>Candidatus Azamiibacteriota</taxon>
    </lineage>
</organism>
<evidence type="ECO:0000313" key="2">
    <source>
        <dbReference type="Proteomes" id="UP000177197"/>
    </source>
</evidence>
<dbReference type="EMBL" id="MEYV01000011">
    <property type="protein sequence ID" value="OGD40176.1"/>
    <property type="molecule type" value="Genomic_DNA"/>
</dbReference>
<name>A0A1F5CBF9_9BACT</name>
<protein>
    <recommendedName>
        <fullName evidence="3">Nucleoside 2-deoxyribosyltransferase</fullName>
    </recommendedName>
</protein>
<accession>A0A1F5CBF9</accession>
<sequence>MGKKIFVICPVRNVSKKVRNKIDGYVYYMESNGYEVYWPDQDNPYQNTDRVGFLICDYNRERMLEADEVHIWYDKNSIGFVFDLGMFFIILRLQRPKKFVIINTADVKPTPHKSFENVLIDLSQRLNQYFQKDI</sequence>
<comment type="caution">
    <text evidence="1">The sequence shown here is derived from an EMBL/GenBank/DDBJ whole genome shotgun (WGS) entry which is preliminary data.</text>
</comment>
<proteinExistence type="predicted"/>
<gene>
    <name evidence="1" type="ORF">A3I30_02820</name>
</gene>
<dbReference type="Proteomes" id="UP000177197">
    <property type="component" value="Unassembled WGS sequence"/>
</dbReference>
<reference evidence="1 2" key="1">
    <citation type="journal article" date="2016" name="Nat. Commun.">
        <title>Thousands of microbial genomes shed light on interconnected biogeochemical processes in an aquifer system.</title>
        <authorList>
            <person name="Anantharaman K."/>
            <person name="Brown C.T."/>
            <person name="Hug L.A."/>
            <person name="Sharon I."/>
            <person name="Castelle C.J."/>
            <person name="Probst A.J."/>
            <person name="Thomas B.C."/>
            <person name="Singh A."/>
            <person name="Wilkins M.J."/>
            <person name="Karaoz U."/>
            <person name="Brodie E.L."/>
            <person name="Williams K.H."/>
            <person name="Hubbard S.S."/>
            <person name="Banfield J.F."/>
        </authorList>
    </citation>
    <scope>NUCLEOTIDE SEQUENCE [LARGE SCALE GENOMIC DNA]</scope>
</reference>
<evidence type="ECO:0000313" key="1">
    <source>
        <dbReference type="EMBL" id="OGD40176.1"/>
    </source>
</evidence>